<evidence type="ECO:0000313" key="16">
    <source>
        <dbReference type="Proteomes" id="UP000327044"/>
    </source>
</evidence>
<feature type="domain" description="C2H2-type" evidence="13">
    <location>
        <begin position="323"/>
        <end position="350"/>
    </location>
</feature>
<dbReference type="FunFam" id="3.30.160.60:FF:000325">
    <property type="entry name" value="ZFP90 zinc finger protein"/>
    <property type="match status" value="1"/>
</dbReference>
<dbReference type="SUPFAM" id="SSF57667">
    <property type="entry name" value="beta-beta-alpha zinc fingers"/>
    <property type="match status" value="5"/>
</dbReference>
<dbReference type="InterPro" id="IPR036236">
    <property type="entry name" value="Znf_C2H2_sf"/>
</dbReference>
<dbReference type="Gene3D" id="3.30.160.60">
    <property type="entry name" value="Classic Zinc Finger"/>
    <property type="match status" value="6"/>
</dbReference>
<organism evidence="15 16">
    <name type="scientific">Photinus pyralis</name>
    <name type="common">Common eastern firefly</name>
    <name type="synonym">Lampyris pyralis</name>
    <dbReference type="NCBI Taxonomy" id="7054"/>
    <lineage>
        <taxon>Eukaryota</taxon>
        <taxon>Metazoa</taxon>
        <taxon>Ecdysozoa</taxon>
        <taxon>Arthropoda</taxon>
        <taxon>Hexapoda</taxon>
        <taxon>Insecta</taxon>
        <taxon>Pterygota</taxon>
        <taxon>Neoptera</taxon>
        <taxon>Endopterygota</taxon>
        <taxon>Coleoptera</taxon>
        <taxon>Polyphaga</taxon>
        <taxon>Elateriformia</taxon>
        <taxon>Elateroidea</taxon>
        <taxon>Lampyridae</taxon>
        <taxon>Lampyrinae</taxon>
        <taxon>Photinus</taxon>
    </lineage>
</organism>
<gene>
    <name evidence="15" type="ORF">PPYR_04618</name>
</gene>
<dbReference type="PANTHER" id="PTHR24404">
    <property type="entry name" value="ZINC FINGER PROTEIN"/>
    <property type="match status" value="1"/>
</dbReference>
<dbReference type="FunFam" id="3.30.160.60:FF:000100">
    <property type="entry name" value="Zinc finger 45-like"/>
    <property type="match status" value="1"/>
</dbReference>
<evidence type="ECO:0000256" key="1">
    <source>
        <dbReference type="ARBA" id="ARBA00004123"/>
    </source>
</evidence>
<dbReference type="InterPro" id="IPR050589">
    <property type="entry name" value="Ikaros_C2H2-ZF"/>
</dbReference>
<dbReference type="GO" id="GO:0000978">
    <property type="term" value="F:RNA polymerase II cis-regulatory region sequence-specific DNA binding"/>
    <property type="evidence" value="ECO:0007669"/>
    <property type="project" value="TreeGrafter"/>
</dbReference>
<dbReference type="PROSITE" id="PS51915">
    <property type="entry name" value="ZAD"/>
    <property type="match status" value="1"/>
</dbReference>
<comment type="caution">
    <text evidence="15">The sequence shown here is derived from an EMBL/GenBank/DDBJ whole genome shotgun (WGS) entry which is preliminary data.</text>
</comment>
<evidence type="ECO:0000256" key="11">
    <source>
        <dbReference type="PROSITE-ProRule" id="PRU00042"/>
    </source>
</evidence>
<evidence type="ECO:0000256" key="5">
    <source>
        <dbReference type="ARBA" id="ARBA00022833"/>
    </source>
</evidence>
<protein>
    <recommendedName>
        <fullName evidence="10">Zinc finger protein 865</fullName>
    </recommendedName>
</protein>
<dbReference type="Pfam" id="PF13894">
    <property type="entry name" value="zf-C2H2_4"/>
    <property type="match status" value="1"/>
</dbReference>
<dbReference type="Pfam" id="PF00096">
    <property type="entry name" value="zf-C2H2"/>
    <property type="match status" value="3"/>
</dbReference>
<dbReference type="EMBL" id="VVIM01000002">
    <property type="protein sequence ID" value="KAB0802432.1"/>
    <property type="molecule type" value="Genomic_DNA"/>
</dbReference>
<reference evidence="15 16" key="1">
    <citation type="journal article" date="2018" name="Elife">
        <title>Firefly genomes illuminate parallel origins of bioluminescence in beetles.</title>
        <authorList>
            <person name="Fallon T.R."/>
            <person name="Lower S.E."/>
            <person name="Chang C.H."/>
            <person name="Bessho-Uehara M."/>
            <person name="Martin G.J."/>
            <person name="Bewick A.J."/>
            <person name="Behringer M."/>
            <person name="Debat H.J."/>
            <person name="Wong I."/>
            <person name="Day J.C."/>
            <person name="Suvorov A."/>
            <person name="Silva C.J."/>
            <person name="Stanger-Hall K.F."/>
            <person name="Hall D.W."/>
            <person name="Schmitz R.J."/>
            <person name="Nelson D.R."/>
            <person name="Lewis S.M."/>
            <person name="Shigenobu S."/>
            <person name="Bybee S.M."/>
            <person name="Larracuente A.M."/>
            <person name="Oba Y."/>
            <person name="Weng J.K."/>
        </authorList>
    </citation>
    <scope>NUCLEOTIDE SEQUENCE [LARGE SCALE GENOMIC DNA]</scope>
    <source>
        <strain evidence="15">1611_PpyrPB1</strain>
        <tissue evidence="15">Whole body</tissue>
    </source>
</reference>
<dbReference type="InterPro" id="IPR012934">
    <property type="entry name" value="Znf_AD"/>
</dbReference>
<feature type="domain" description="C2H2-type" evidence="13">
    <location>
        <begin position="267"/>
        <end position="294"/>
    </location>
</feature>
<dbReference type="SMART" id="SM00355">
    <property type="entry name" value="ZnF_C2H2"/>
    <property type="match status" value="8"/>
</dbReference>
<dbReference type="InParanoid" id="A0A5N4AYJ1"/>
<dbReference type="SUPFAM" id="SSF57716">
    <property type="entry name" value="Glucocorticoid receptor-like (DNA-binding domain)"/>
    <property type="match status" value="1"/>
</dbReference>
<keyword evidence="9" id="KW-0539">Nucleus</keyword>
<dbReference type="SMART" id="SM00868">
    <property type="entry name" value="zf-AD"/>
    <property type="match status" value="1"/>
</dbReference>
<feature type="binding site" evidence="12">
    <location>
        <position position="29"/>
    </location>
    <ligand>
        <name>Zn(2+)</name>
        <dbReference type="ChEBI" id="CHEBI:29105"/>
    </ligand>
</feature>
<dbReference type="GO" id="GO:0006357">
    <property type="term" value="P:regulation of transcription by RNA polymerase II"/>
    <property type="evidence" value="ECO:0007669"/>
    <property type="project" value="TreeGrafter"/>
</dbReference>
<dbReference type="FunFam" id="3.30.160.60:FF:000145">
    <property type="entry name" value="Zinc finger protein 574"/>
    <property type="match status" value="1"/>
</dbReference>
<evidence type="ECO:0000256" key="2">
    <source>
        <dbReference type="ARBA" id="ARBA00022723"/>
    </source>
</evidence>
<evidence type="ECO:0000256" key="3">
    <source>
        <dbReference type="ARBA" id="ARBA00022737"/>
    </source>
</evidence>
<proteinExistence type="predicted"/>
<keyword evidence="16" id="KW-1185">Reference proteome</keyword>
<dbReference type="GO" id="GO:0005634">
    <property type="term" value="C:nucleus"/>
    <property type="evidence" value="ECO:0007669"/>
    <property type="project" value="UniProtKB-SubCell"/>
</dbReference>
<dbReference type="OrthoDB" id="8113227at2759"/>
<sequence length="411" mass="47784">MCGYVPTKLVKIMETQISIDNLTNIKRVCRVCLTESKEMRKLNETFENMTIQEALQHTLSLKVILDEEYPSSICAVCSSLLKICYNFKLQFEASQGKLHKYFGKSETILESFQGAPSAQVELISKRGVYNLNDVFIVEDEDAHIPNYEGFLKNLGREITADFVPNTSLKLETAHRRCRNDAVCKDCNKSFSCSRYLKRHYKNMHLSKSDTFMCEVCGIITESKSKLHKHMHKQHSGRSKCEICQKCYFDANVLKLHMAAIHSKGRNLLCTICGKTFNYLSALTYHMRIHNDERNYKCTFCPRTFRMQCSLKRHLRTHTGIRPYQCSYCSKAFRSSGEVTCHEMIHTGFRPYHCKYCGKGFTKHFNLKVHLFNHKGPYVCELCDKSFIEQQFLKMHIEKIHLRLSKSNDMTD</sequence>
<feature type="domain" description="C2H2-type" evidence="13">
    <location>
        <begin position="295"/>
        <end position="322"/>
    </location>
</feature>
<keyword evidence="2 12" id="KW-0479">Metal-binding</keyword>
<dbReference type="Proteomes" id="UP000327044">
    <property type="component" value="Unassembled WGS sequence"/>
</dbReference>
<feature type="domain" description="C2H2-type" evidence="13">
    <location>
        <begin position="238"/>
        <end position="266"/>
    </location>
</feature>
<evidence type="ECO:0000256" key="12">
    <source>
        <dbReference type="PROSITE-ProRule" id="PRU01263"/>
    </source>
</evidence>
<keyword evidence="8" id="KW-0804">Transcription</keyword>
<dbReference type="PANTHER" id="PTHR24404:SF114">
    <property type="entry name" value="KLUMPFUSS, ISOFORM B-RELATED"/>
    <property type="match status" value="1"/>
</dbReference>
<evidence type="ECO:0000256" key="9">
    <source>
        <dbReference type="ARBA" id="ARBA00023242"/>
    </source>
</evidence>
<dbReference type="InterPro" id="IPR013087">
    <property type="entry name" value="Znf_C2H2_type"/>
</dbReference>
<keyword evidence="3" id="KW-0677">Repeat</keyword>
<dbReference type="GO" id="GO:0008270">
    <property type="term" value="F:zinc ion binding"/>
    <property type="evidence" value="ECO:0007669"/>
    <property type="project" value="UniProtKB-UniRule"/>
</dbReference>
<feature type="domain" description="ZAD" evidence="14">
    <location>
        <begin position="27"/>
        <end position="101"/>
    </location>
</feature>
<keyword evidence="6" id="KW-0805">Transcription regulation</keyword>
<dbReference type="PROSITE" id="PS00028">
    <property type="entry name" value="ZINC_FINGER_C2H2_1"/>
    <property type="match status" value="7"/>
</dbReference>
<evidence type="ECO:0000256" key="6">
    <source>
        <dbReference type="ARBA" id="ARBA00023015"/>
    </source>
</evidence>
<evidence type="ECO:0000256" key="4">
    <source>
        <dbReference type="ARBA" id="ARBA00022771"/>
    </source>
</evidence>
<comment type="subcellular location">
    <subcellularLocation>
        <location evidence="1">Nucleus</location>
    </subcellularLocation>
</comment>
<name>A0A5N4AYJ1_PHOPY</name>
<feature type="domain" description="C2H2-type" evidence="13">
    <location>
        <begin position="377"/>
        <end position="400"/>
    </location>
</feature>
<feature type="domain" description="C2H2-type" evidence="13">
    <location>
        <begin position="211"/>
        <end position="239"/>
    </location>
</feature>
<feature type="domain" description="C2H2-type" evidence="13">
    <location>
        <begin position="351"/>
        <end position="378"/>
    </location>
</feature>
<dbReference type="Gene3D" id="3.40.1800.20">
    <property type="match status" value="1"/>
</dbReference>
<keyword evidence="4 11" id="KW-0863">Zinc-finger</keyword>
<evidence type="ECO:0000313" key="15">
    <source>
        <dbReference type="EMBL" id="KAB0802432.1"/>
    </source>
</evidence>
<keyword evidence="5 12" id="KW-0862">Zinc</keyword>
<dbReference type="GO" id="GO:0003700">
    <property type="term" value="F:DNA-binding transcription factor activity"/>
    <property type="evidence" value="ECO:0007669"/>
    <property type="project" value="TreeGrafter"/>
</dbReference>
<evidence type="ECO:0000256" key="8">
    <source>
        <dbReference type="ARBA" id="ARBA00023163"/>
    </source>
</evidence>
<feature type="binding site" evidence="12">
    <location>
        <position position="74"/>
    </location>
    <ligand>
        <name>Zn(2+)</name>
        <dbReference type="ChEBI" id="CHEBI:29105"/>
    </ligand>
</feature>
<evidence type="ECO:0000256" key="7">
    <source>
        <dbReference type="ARBA" id="ARBA00023125"/>
    </source>
</evidence>
<feature type="domain" description="C2H2-type" evidence="13">
    <location>
        <begin position="181"/>
        <end position="209"/>
    </location>
</feature>
<feature type="binding site" evidence="12">
    <location>
        <position position="32"/>
    </location>
    <ligand>
        <name>Zn(2+)</name>
        <dbReference type="ChEBI" id="CHEBI:29105"/>
    </ligand>
</feature>
<accession>A0A5N4AYJ1</accession>
<evidence type="ECO:0000259" key="14">
    <source>
        <dbReference type="PROSITE" id="PS51915"/>
    </source>
</evidence>
<keyword evidence="7" id="KW-0238">DNA-binding</keyword>
<dbReference type="AlphaFoldDB" id="A0A5N4AYJ1"/>
<evidence type="ECO:0000259" key="13">
    <source>
        <dbReference type="PROSITE" id="PS50157"/>
    </source>
</evidence>
<feature type="binding site" evidence="12">
    <location>
        <position position="77"/>
    </location>
    <ligand>
        <name>Zn(2+)</name>
        <dbReference type="ChEBI" id="CHEBI:29105"/>
    </ligand>
</feature>
<evidence type="ECO:0000256" key="10">
    <source>
        <dbReference type="ARBA" id="ARBA00068876"/>
    </source>
</evidence>
<dbReference type="PROSITE" id="PS50157">
    <property type="entry name" value="ZINC_FINGER_C2H2_2"/>
    <property type="match status" value="8"/>
</dbReference>
<dbReference type="Pfam" id="PF07776">
    <property type="entry name" value="zf-AD"/>
    <property type="match status" value="1"/>
</dbReference>
<dbReference type="FunFam" id="3.30.160.60:FF:000446">
    <property type="entry name" value="Zinc finger protein"/>
    <property type="match status" value="1"/>
</dbReference>